<dbReference type="PANTHER" id="PTHR47843">
    <property type="entry name" value="BTB DOMAIN-CONTAINING PROTEIN-RELATED"/>
    <property type="match status" value="1"/>
</dbReference>
<dbReference type="AlphaFoldDB" id="M2T6Y4"/>
<protein>
    <submittedName>
        <fullName evidence="2">Uncharacterized protein</fullName>
    </submittedName>
</protein>
<dbReference type="Proteomes" id="UP000016934">
    <property type="component" value="Unassembled WGS sequence"/>
</dbReference>
<dbReference type="RefSeq" id="XP_007699320.1">
    <property type="nucleotide sequence ID" value="XM_007701130.1"/>
</dbReference>
<keyword evidence="3" id="KW-1185">Reference proteome</keyword>
<feature type="region of interest" description="Disordered" evidence="1">
    <location>
        <begin position="247"/>
        <end position="268"/>
    </location>
</feature>
<dbReference type="GeneID" id="19133695"/>
<evidence type="ECO:0000256" key="1">
    <source>
        <dbReference type="SAM" id="MobiDB-lite"/>
    </source>
</evidence>
<dbReference type="PANTHER" id="PTHR47843:SF3">
    <property type="entry name" value="BTB DOMAIN-CONTAINING PROTEIN"/>
    <property type="match status" value="1"/>
</dbReference>
<dbReference type="EMBL" id="KB445642">
    <property type="protein sequence ID" value="EMD64732.1"/>
    <property type="molecule type" value="Genomic_DNA"/>
</dbReference>
<evidence type="ECO:0000313" key="3">
    <source>
        <dbReference type="Proteomes" id="UP000016934"/>
    </source>
</evidence>
<dbReference type="KEGG" id="bsc:COCSADRAFT_189784"/>
<evidence type="ECO:0000313" key="2">
    <source>
        <dbReference type="EMBL" id="EMD64732.1"/>
    </source>
</evidence>
<reference evidence="3" key="2">
    <citation type="journal article" date="2013" name="PLoS Genet.">
        <title>Comparative genome structure, secondary metabolite, and effector coding capacity across Cochliobolus pathogens.</title>
        <authorList>
            <person name="Condon B.J."/>
            <person name="Leng Y."/>
            <person name="Wu D."/>
            <person name="Bushley K.E."/>
            <person name="Ohm R.A."/>
            <person name="Otillar R."/>
            <person name="Martin J."/>
            <person name="Schackwitz W."/>
            <person name="Grimwood J."/>
            <person name="MohdZainudin N."/>
            <person name="Xue C."/>
            <person name="Wang R."/>
            <person name="Manning V.A."/>
            <person name="Dhillon B."/>
            <person name="Tu Z.J."/>
            <person name="Steffenson B.J."/>
            <person name="Salamov A."/>
            <person name="Sun H."/>
            <person name="Lowry S."/>
            <person name="LaButti K."/>
            <person name="Han J."/>
            <person name="Copeland A."/>
            <person name="Lindquist E."/>
            <person name="Barry K."/>
            <person name="Schmutz J."/>
            <person name="Baker S.E."/>
            <person name="Ciuffetti L.M."/>
            <person name="Grigoriev I.V."/>
            <person name="Zhong S."/>
            <person name="Turgeon B.G."/>
        </authorList>
    </citation>
    <scope>NUCLEOTIDE SEQUENCE [LARGE SCALE GENOMIC DNA]</scope>
    <source>
        <strain evidence="3">ND90Pr / ATCC 201652</strain>
    </source>
</reference>
<sequence>MADVEQQAPVEGTPVEDVEMEGAADAGAGADEGAGEETALADIELEAPKLVSFSEKVIPGLIKSPIVEVVAGFGETCTTYSAHEAVLLKSPEFGKHVEKFAPGGDKIAPTTVATWLVQCSADTTRILPQKVVFSTRRLPRKGPAPTRNRPRGRRPPVPRPQLSELKPLAHSKIHRAASTAKGELAYARYVYKESDPEDTTIRKPVAAFWATRSYSLRHDAEPEFKAICLEFPQFPYDVLQLVLDQREKKRGRDDTPARSSGPSVIPGSTRKKARIFDNVFLEEKEDSYCIVRLKVYMWAFGY</sequence>
<dbReference type="HOGENOM" id="CLU_068952_0_0_1"/>
<proteinExistence type="predicted"/>
<feature type="compositionally biased region" description="Basic and acidic residues" evidence="1">
    <location>
        <begin position="247"/>
        <end position="256"/>
    </location>
</feature>
<dbReference type="OMA" id="GCFLQFQ"/>
<organism evidence="2 3">
    <name type="scientific">Cochliobolus sativus (strain ND90Pr / ATCC 201652)</name>
    <name type="common">Common root rot and spot blotch fungus</name>
    <name type="synonym">Bipolaris sorokiniana</name>
    <dbReference type="NCBI Taxonomy" id="665912"/>
    <lineage>
        <taxon>Eukaryota</taxon>
        <taxon>Fungi</taxon>
        <taxon>Dikarya</taxon>
        <taxon>Ascomycota</taxon>
        <taxon>Pezizomycotina</taxon>
        <taxon>Dothideomycetes</taxon>
        <taxon>Pleosporomycetidae</taxon>
        <taxon>Pleosporales</taxon>
        <taxon>Pleosporineae</taxon>
        <taxon>Pleosporaceae</taxon>
        <taxon>Bipolaris</taxon>
    </lineage>
</organism>
<feature type="region of interest" description="Disordered" evidence="1">
    <location>
        <begin position="137"/>
        <end position="166"/>
    </location>
</feature>
<dbReference type="OrthoDB" id="3926209at2759"/>
<accession>M2T6Y4</accession>
<name>M2T6Y4_COCSN</name>
<dbReference type="eggNOG" id="ENOG502S0VB">
    <property type="taxonomic scope" value="Eukaryota"/>
</dbReference>
<gene>
    <name evidence="2" type="ORF">COCSADRAFT_189784</name>
</gene>
<reference evidence="2 3" key="1">
    <citation type="journal article" date="2012" name="PLoS Pathog.">
        <title>Diverse lifestyles and strategies of plant pathogenesis encoded in the genomes of eighteen Dothideomycetes fungi.</title>
        <authorList>
            <person name="Ohm R.A."/>
            <person name="Feau N."/>
            <person name="Henrissat B."/>
            <person name="Schoch C.L."/>
            <person name="Horwitz B.A."/>
            <person name="Barry K.W."/>
            <person name="Condon B.J."/>
            <person name="Copeland A.C."/>
            <person name="Dhillon B."/>
            <person name="Glaser F."/>
            <person name="Hesse C.N."/>
            <person name="Kosti I."/>
            <person name="LaButti K."/>
            <person name="Lindquist E.A."/>
            <person name="Lucas S."/>
            <person name="Salamov A.A."/>
            <person name="Bradshaw R.E."/>
            <person name="Ciuffetti L."/>
            <person name="Hamelin R.C."/>
            <person name="Kema G.H.J."/>
            <person name="Lawrence C."/>
            <person name="Scott J.A."/>
            <person name="Spatafora J.W."/>
            <person name="Turgeon B.G."/>
            <person name="de Wit P.J.G.M."/>
            <person name="Zhong S."/>
            <person name="Goodwin S.B."/>
            <person name="Grigoriev I.V."/>
        </authorList>
    </citation>
    <scope>NUCLEOTIDE SEQUENCE [LARGE SCALE GENOMIC DNA]</scope>
    <source>
        <strain evidence="3">ND90Pr / ATCC 201652</strain>
    </source>
</reference>